<dbReference type="GeneID" id="24440121"/>
<sequence length="202" mass="24657">MKIQIDMKKEQIIKQLIFQLKYLFFILIKRLSSKKSKSNYTSKKKKKSKRNQMKLEKKLKICSKDFQQKQNIHNYLFCQENLQNGHQRARIINRRQKLTNRFTKEINCRYEENQKERVLWLNSNHFIIIRDIQSNILKNQNLYYLSKLIQQIIKISKKLKIFQKIYFKLNSCFFVVAFNTKNYSKSFQILIFLKKIIFGANK</sequence>
<dbReference type="RefSeq" id="XP_012656119.1">
    <property type="nucleotide sequence ID" value="XM_012800665.1"/>
</dbReference>
<organism evidence="1 2">
    <name type="scientific">Tetrahymena thermophila (strain SB210)</name>
    <dbReference type="NCBI Taxonomy" id="312017"/>
    <lineage>
        <taxon>Eukaryota</taxon>
        <taxon>Sar</taxon>
        <taxon>Alveolata</taxon>
        <taxon>Ciliophora</taxon>
        <taxon>Intramacronucleata</taxon>
        <taxon>Oligohymenophorea</taxon>
        <taxon>Hymenostomatida</taxon>
        <taxon>Tetrahymenina</taxon>
        <taxon>Tetrahymenidae</taxon>
        <taxon>Tetrahymena</taxon>
    </lineage>
</organism>
<proteinExistence type="predicted"/>
<dbReference type="AlphaFoldDB" id="W7WX24"/>
<gene>
    <name evidence="1" type="ORF">TTHERM_000670219</name>
</gene>
<evidence type="ECO:0000313" key="1">
    <source>
        <dbReference type="EMBL" id="EWS71345.1"/>
    </source>
</evidence>
<reference evidence="2" key="1">
    <citation type="journal article" date="2006" name="PLoS Biol.">
        <title>Macronuclear genome sequence of the ciliate Tetrahymena thermophila, a model eukaryote.</title>
        <authorList>
            <person name="Eisen J.A."/>
            <person name="Coyne R.S."/>
            <person name="Wu M."/>
            <person name="Wu D."/>
            <person name="Thiagarajan M."/>
            <person name="Wortman J.R."/>
            <person name="Badger J.H."/>
            <person name="Ren Q."/>
            <person name="Amedeo P."/>
            <person name="Jones K.M."/>
            <person name="Tallon L.J."/>
            <person name="Delcher A.L."/>
            <person name="Salzberg S.L."/>
            <person name="Silva J.C."/>
            <person name="Haas B.J."/>
            <person name="Majoros W.H."/>
            <person name="Farzad M."/>
            <person name="Carlton J.M."/>
            <person name="Smith R.K. Jr."/>
            <person name="Garg J."/>
            <person name="Pearlman R.E."/>
            <person name="Karrer K.M."/>
            <person name="Sun L."/>
            <person name="Manning G."/>
            <person name="Elde N.C."/>
            <person name="Turkewitz A.P."/>
            <person name="Asai D.J."/>
            <person name="Wilkes D.E."/>
            <person name="Wang Y."/>
            <person name="Cai H."/>
            <person name="Collins K."/>
            <person name="Stewart B.A."/>
            <person name="Lee S.R."/>
            <person name="Wilamowska K."/>
            <person name="Weinberg Z."/>
            <person name="Ruzzo W.L."/>
            <person name="Wloga D."/>
            <person name="Gaertig J."/>
            <person name="Frankel J."/>
            <person name="Tsao C.-C."/>
            <person name="Gorovsky M.A."/>
            <person name="Keeling P.J."/>
            <person name="Waller R.F."/>
            <person name="Patron N.J."/>
            <person name="Cherry J.M."/>
            <person name="Stover N.A."/>
            <person name="Krieger C.J."/>
            <person name="del Toro C."/>
            <person name="Ryder H.F."/>
            <person name="Williamson S.C."/>
            <person name="Barbeau R.A."/>
            <person name="Hamilton E.P."/>
            <person name="Orias E."/>
        </authorList>
    </citation>
    <scope>NUCLEOTIDE SEQUENCE [LARGE SCALE GENOMIC DNA]</scope>
    <source>
        <strain evidence="2">SB210</strain>
    </source>
</reference>
<dbReference type="InParanoid" id="W7WX24"/>
<name>W7WX24_TETTS</name>
<accession>W7WX24</accession>
<protein>
    <submittedName>
        <fullName evidence="1">Uncharacterized protein</fullName>
    </submittedName>
</protein>
<keyword evidence="2" id="KW-1185">Reference proteome</keyword>
<dbReference type="EMBL" id="GG662308">
    <property type="protein sequence ID" value="EWS71345.1"/>
    <property type="molecule type" value="Genomic_DNA"/>
</dbReference>
<dbReference type="Proteomes" id="UP000009168">
    <property type="component" value="Unassembled WGS sequence"/>
</dbReference>
<evidence type="ECO:0000313" key="2">
    <source>
        <dbReference type="Proteomes" id="UP000009168"/>
    </source>
</evidence>
<dbReference type="KEGG" id="tet:TTHERM_000670219"/>